<dbReference type="Pfam" id="PF12796">
    <property type="entry name" value="Ank_2"/>
    <property type="match status" value="1"/>
</dbReference>
<proteinExistence type="predicted"/>
<organism evidence="3">
    <name type="scientific">Tetraselmis sp. GSL018</name>
    <dbReference type="NCBI Taxonomy" id="582737"/>
    <lineage>
        <taxon>Eukaryota</taxon>
        <taxon>Viridiplantae</taxon>
        <taxon>Chlorophyta</taxon>
        <taxon>core chlorophytes</taxon>
        <taxon>Chlorodendrophyceae</taxon>
        <taxon>Chlorodendrales</taxon>
        <taxon>Chlorodendraceae</taxon>
        <taxon>Tetraselmis</taxon>
    </lineage>
</organism>
<name>A0A061SGI4_9CHLO</name>
<feature type="repeat" description="ANK" evidence="1">
    <location>
        <begin position="42"/>
        <end position="74"/>
    </location>
</feature>
<evidence type="ECO:0000313" key="3">
    <source>
        <dbReference type="EMBL" id="JAC82005.1"/>
    </source>
</evidence>
<keyword evidence="2" id="KW-0472">Membrane</keyword>
<keyword evidence="1" id="KW-0040">ANK repeat</keyword>
<dbReference type="Gene3D" id="1.25.40.20">
    <property type="entry name" value="Ankyrin repeat-containing domain"/>
    <property type="match status" value="1"/>
</dbReference>
<dbReference type="PROSITE" id="PS50088">
    <property type="entry name" value="ANK_REPEAT"/>
    <property type="match status" value="1"/>
</dbReference>
<accession>A0A061SGI4</accession>
<evidence type="ECO:0000256" key="2">
    <source>
        <dbReference type="SAM" id="Phobius"/>
    </source>
</evidence>
<dbReference type="PROSITE" id="PS50297">
    <property type="entry name" value="ANK_REP_REGION"/>
    <property type="match status" value="1"/>
</dbReference>
<keyword evidence="2" id="KW-0812">Transmembrane</keyword>
<evidence type="ECO:0000256" key="1">
    <source>
        <dbReference type="PROSITE-ProRule" id="PRU00023"/>
    </source>
</evidence>
<protein>
    <submittedName>
        <fullName evidence="3">Uncharacterized protein</fullName>
    </submittedName>
</protein>
<sequence length="203" mass="22279">SRVISVVMDVTAFHFIQAVERGDISSVSKALKKGTSPDCRYAGTHPLHIAVESGNLDMAAFLVHWGAKATQIKDASDRTALQIAEQRKRESSEDDTMVKLLSDKDFLQQYINTLQQKLQAEHDDVSSRRRASLPKQVALLFFVLLLTLVILHVVVVFAPETAESLLPPKLLSDLQLLSPFLEHPLLAAKASPGSGRGTVEAEL</sequence>
<dbReference type="InterPro" id="IPR002110">
    <property type="entry name" value="Ankyrin_rpt"/>
</dbReference>
<dbReference type="SUPFAM" id="SSF48403">
    <property type="entry name" value="Ankyrin repeat"/>
    <property type="match status" value="1"/>
</dbReference>
<dbReference type="EMBL" id="GBEZ01003109">
    <property type="protein sequence ID" value="JAC82005.1"/>
    <property type="molecule type" value="Transcribed_RNA"/>
</dbReference>
<feature type="non-terminal residue" evidence="3">
    <location>
        <position position="1"/>
    </location>
</feature>
<reference evidence="3" key="1">
    <citation type="submission" date="2014-05" db="EMBL/GenBank/DDBJ databases">
        <title>The transcriptome of the halophilic microalga Tetraselmis sp. GSL018 isolated from the Great Salt Lake, Utah.</title>
        <authorList>
            <person name="Jinkerson R.E."/>
            <person name="D'Adamo S."/>
            <person name="Posewitz M.C."/>
        </authorList>
    </citation>
    <scope>NUCLEOTIDE SEQUENCE</scope>
    <source>
        <strain evidence="3">GSL018</strain>
    </source>
</reference>
<dbReference type="AlphaFoldDB" id="A0A061SGI4"/>
<feature type="transmembrane region" description="Helical" evidence="2">
    <location>
        <begin position="137"/>
        <end position="158"/>
    </location>
</feature>
<keyword evidence="2" id="KW-1133">Transmembrane helix</keyword>
<dbReference type="InterPro" id="IPR036770">
    <property type="entry name" value="Ankyrin_rpt-contain_sf"/>
</dbReference>
<gene>
    <name evidence="3" type="ORF">TSPGSL018_6662</name>
</gene>
<feature type="unsure residue" description="E or Q" evidence="3">
    <location>
        <position position="163"/>
    </location>
</feature>